<gene>
    <name evidence="2" type="ORF">F7O44_15690</name>
</gene>
<name>A0A7K3M5B7_9ACTN</name>
<dbReference type="PANTHER" id="PTHR43685">
    <property type="entry name" value="GLYCOSYLTRANSFERASE"/>
    <property type="match status" value="1"/>
</dbReference>
<dbReference type="RefSeq" id="WP_162451212.1">
    <property type="nucleotide sequence ID" value="NZ_WLZY01000005.1"/>
</dbReference>
<dbReference type="CDD" id="cd00761">
    <property type="entry name" value="Glyco_tranf_GTA_type"/>
    <property type="match status" value="1"/>
</dbReference>
<dbReference type="InterPro" id="IPR001173">
    <property type="entry name" value="Glyco_trans_2-like"/>
</dbReference>
<dbReference type="PANTHER" id="PTHR43685:SF2">
    <property type="entry name" value="GLYCOSYLTRANSFERASE 2-LIKE DOMAIN-CONTAINING PROTEIN"/>
    <property type="match status" value="1"/>
</dbReference>
<accession>A0A7K3M5B7</accession>
<dbReference type="Gene3D" id="3.90.550.10">
    <property type="entry name" value="Spore Coat Polysaccharide Biosynthesis Protein SpsA, Chain A"/>
    <property type="match status" value="1"/>
</dbReference>
<dbReference type="SUPFAM" id="SSF53448">
    <property type="entry name" value="Nucleotide-diphospho-sugar transferases"/>
    <property type="match status" value="1"/>
</dbReference>
<keyword evidence="2" id="KW-0808">Transferase</keyword>
<sequence>MSRLEPADQPAVTVVIATRDRPELLRRAVSAVLEQDYAGPVQCIVVFDRSEPHPVDVPVADNRKLELIRNSRTPGLAGGRNSGIRAASGELVAFCDDDDEWLVHKLRRQVQLWAEEPEASCVATGIVIANEDGEHERTAPERTTFRDLLRSRVTAIHPSSLLFRRTDLDGGRIGLVDEALPGSYGEDYELLLRASRLGDVVAVPEPLVKIDWARPSYFAGKWDVISEGLAYILDQVPEFAGERRGLARIEGQIAFAHAARARRRPALRWAGRALAHDPSQLRAYGAVAVAAGVIQAQWLLDKVQERGRGL</sequence>
<dbReference type="Pfam" id="PF00535">
    <property type="entry name" value="Glycos_transf_2"/>
    <property type="match status" value="1"/>
</dbReference>
<dbReference type="InterPro" id="IPR050834">
    <property type="entry name" value="Glycosyltransf_2"/>
</dbReference>
<reference evidence="2 3" key="1">
    <citation type="submission" date="2019-11" db="EMBL/GenBank/DDBJ databases">
        <authorList>
            <person name="Li X.-J."/>
            <person name="Feng X.-M."/>
        </authorList>
    </citation>
    <scope>NUCLEOTIDE SEQUENCE [LARGE SCALE GENOMIC DNA]</scope>
    <source>
        <strain evidence="2 3">XMNu-373</strain>
    </source>
</reference>
<dbReference type="AlphaFoldDB" id="A0A7K3M5B7"/>
<keyword evidence="3" id="KW-1185">Reference proteome</keyword>
<dbReference type="EMBL" id="WLZY01000005">
    <property type="protein sequence ID" value="NDL58511.1"/>
    <property type="molecule type" value="Genomic_DNA"/>
</dbReference>
<protein>
    <submittedName>
        <fullName evidence="2">Glycosyltransferase</fullName>
    </submittedName>
</protein>
<proteinExistence type="predicted"/>
<dbReference type="Proteomes" id="UP000460435">
    <property type="component" value="Unassembled WGS sequence"/>
</dbReference>
<organism evidence="2 3">
    <name type="scientific">Phytoactinopolyspora mesophila</name>
    <dbReference type="NCBI Taxonomy" id="2650750"/>
    <lineage>
        <taxon>Bacteria</taxon>
        <taxon>Bacillati</taxon>
        <taxon>Actinomycetota</taxon>
        <taxon>Actinomycetes</taxon>
        <taxon>Jiangellales</taxon>
        <taxon>Jiangellaceae</taxon>
        <taxon>Phytoactinopolyspora</taxon>
    </lineage>
</organism>
<dbReference type="GO" id="GO:0016740">
    <property type="term" value="F:transferase activity"/>
    <property type="evidence" value="ECO:0007669"/>
    <property type="project" value="UniProtKB-KW"/>
</dbReference>
<evidence type="ECO:0000259" key="1">
    <source>
        <dbReference type="Pfam" id="PF00535"/>
    </source>
</evidence>
<comment type="caution">
    <text evidence="2">The sequence shown here is derived from an EMBL/GenBank/DDBJ whole genome shotgun (WGS) entry which is preliminary data.</text>
</comment>
<evidence type="ECO:0000313" key="2">
    <source>
        <dbReference type="EMBL" id="NDL58511.1"/>
    </source>
</evidence>
<evidence type="ECO:0000313" key="3">
    <source>
        <dbReference type="Proteomes" id="UP000460435"/>
    </source>
</evidence>
<dbReference type="InterPro" id="IPR029044">
    <property type="entry name" value="Nucleotide-diphossugar_trans"/>
</dbReference>
<feature type="domain" description="Glycosyltransferase 2-like" evidence="1">
    <location>
        <begin position="13"/>
        <end position="166"/>
    </location>
</feature>